<reference evidence="1" key="1">
    <citation type="submission" date="2021-02" db="EMBL/GenBank/DDBJ databases">
        <title>Genome sequence Cadophora malorum strain M34.</title>
        <authorList>
            <person name="Stefanovic E."/>
            <person name="Vu D."/>
            <person name="Scully C."/>
            <person name="Dijksterhuis J."/>
            <person name="Roader J."/>
            <person name="Houbraken J."/>
        </authorList>
    </citation>
    <scope>NUCLEOTIDE SEQUENCE</scope>
    <source>
        <strain evidence="1">M34</strain>
    </source>
</reference>
<evidence type="ECO:0000313" key="1">
    <source>
        <dbReference type="EMBL" id="KAG4419038.1"/>
    </source>
</evidence>
<proteinExistence type="predicted"/>
<dbReference type="EMBL" id="JAFJYH010000114">
    <property type="protein sequence ID" value="KAG4419038.1"/>
    <property type="molecule type" value="Genomic_DNA"/>
</dbReference>
<gene>
    <name evidence="1" type="ORF">IFR04_007814</name>
</gene>
<sequence length="382" mass="42144">MCGAWVTLLPDLFAQSAMGAGVLCIATRALGTAISGRVKKDSNLISDALNLVCGGLQALRAVLDEPEKLCDVEVLAASMCLNITEVLLGTSHDGWSVHVHGIAELIMNRGPAKFSTGIAHQLFTSFRIFMLLEFIQKRKSTFLSDAEWLSIPSSIGPKSSMQTLLDSASPLPGLLEKLDLLRKNQFAVDYAACQEIYVALETVQGDLRNWEDQLMTGHGSPLWWPVSSAVSKSKGEAEEEPVFTISYHFPNILIANTMTHYWAFSAITQSTLSRLEELPNLDLFHSTLNCRSKHISDYAKTSEDLTILASNICASMTYLMHPSQKLYGPASTFFPLWIALQIFQRDTSPESKKKELWCLKLIEELEERGLPLAGYLVGCPGI</sequence>
<comment type="caution">
    <text evidence="1">The sequence shown here is derived from an EMBL/GenBank/DDBJ whole genome shotgun (WGS) entry which is preliminary data.</text>
</comment>
<organism evidence="1 2">
    <name type="scientific">Cadophora malorum</name>
    <dbReference type="NCBI Taxonomy" id="108018"/>
    <lineage>
        <taxon>Eukaryota</taxon>
        <taxon>Fungi</taxon>
        <taxon>Dikarya</taxon>
        <taxon>Ascomycota</taxon>
        <taxon>Pezizomycotina</taxon>
        <taxon>Leotiomycetes</taxon>
        <taxon>Helotiales</taxon>
        <taxon>Ploettnerulaceae</taxon>
        <taxon>Cadophora</taxon>
    </lineage>
</organism>
<accession>A0A8H7WA95</accession>
<dbReference type="InterPro" id="IPR053178">
    <property type="entry name" value="Osmoadaptation_assoc"/>
</dbReference>
<evidence type="ECO:0000313" key="2">
    <source>
        <dbReference type="Proteomes" id="UP000664132"/>
    </source>
</evidence>
<dbReference type="AlphaFoldDB" id="A0A8H7WA95"/>
<dbReference type="PANTHER" id="PTHR38111">
    <property type="entry name" value="ZN(2)-C6 FUNGAL-TYPE DOMAIN-CONTAINING PROTEIN-RELATED"/>
    <property type="match status" value="1"/>
</dbReference>
<dbReference type="OrthoDB" id="4491390at2759"/>
<dbReference type="Proteomes" id="UP000664132">
    <property type="component" value="Unassembled WGS sequence"/>
</dbReference>
<keyword evidence="2" id="KW-1185">Reference proteome</keyword>
<protein>
    <submittedName>
        <fullName evidence="1">Uncharacterized protein</fullName>
    </submittedName>
</protein>
<name>A0A8H7WA95_9HELO</name>
<dbReference type="PANTHER" id="PTHR38111:SF9">
    <property type="entry name" value="ZN(2)-C6 FUNGAL-TYPE DOMAIN-CONTAINING PROTEIN"/>
    <property type="match status" value="1"/>
</dbReference>